<proteinExistence type="predicted"/>
<dbReference type="SUPFAM" id="SSF47413">
    <property type="entry name" value="lambda repressor-like DNA-binding domains"/>
    <property type="match status" value="1"/>
</dbReference>
<dbReference type="SMART" id="SM00530">
    <property type="entry name" value="HTH_XRE"/>
    <property type="match status" value="1"/>
</dbReference>
<dbReference type="RefSeq" id="WP_133430156.1">
    <property type="nucleotide sequence ID" value="NZ_BMCC01000001.1"/>
</dbReference>
<dbReference type="Proteomes" id="UP000295328">
    <property type="component" value="Unassembled WGS sequence"/>
</dbReference>
<accession>A0A4R6BIR2</accession>
<keyword evidence="3" id="KW-1185">Reference proteome</keyword>
<dbReference type="CDD" id="cd00093">
    <property type="entry name" value="HTH_XRE"/>
    <property type="match status" value="1"/>
</dbReference>
<reference evidence="2 3" key="1">
    <citation type="submission" date="2019-01" db="EMBL/GenBank/DDBJ databases">
        <title>Draft genome sequences of the type strains of six Macrococcus species.</title>
        <authorList>
            <person name="Mazhar S."/>
            <person name="Altermann E."/>
            <person name="Hill C."/>
            <person name="Mcauliffe O."/>
        </authorList>
    </citation>
    <scope>NUCLEOTIDE SEQUENCE [LARGE SCALE GENOMIC DNA]</scope>
    <source>
        <strain evidence="2 3">CCM4809</strain>
    </source>
</reference>
<dbReference type="OrthoDB" id="5190137at2"/>
<dbReference type="InterPro" id="IPR001387">
    <property type="entry name" value="Cro/C1-type_HTH"/>
</dbReference>
<gene>
    <name evidence="2" type="ORF">ERX37_08010</name>
</gene>
<feature type="domain" description="HTH cro/C1-type" evidence="1">
    <location>
        <begin position="8"/>
        <end position="70"/>
    </location>
</feature>
<dbReference type="Pfam" id="PF01381">
    <property type="entry name" value="HTH_3"/>
    <property type="match status" value="1"/>
</dbReference>
<comment type="caution">
    <text evidence="2">The sequence shown here is derived from an EMBL/GenBank/DDBJ whole genome shotgun (WGS) entry which is preliminary data.</text>
</comment>
<protein>
    <submittedName>
        <fullName evidence="2">XRE family transcriptional regulator</fullName>
    </submittedName>
</protein>
<dbReference type="EMBL" id="SCWE01000003">
    <property type="protein sequence ID" value="TDM01436.1"/>
    <property type="molecule type" value="Genomic_DNA"/>
</dbReference>
<dbReference type="InterPro" id="IPR010982">
    <property type="entry name" value="Lambda_DNA-bd_dom_sf"/>
</dbReference>
<evidence type="ECO:0000313" key="3">
    <source>
        <dbReference type="Proteomes" id="UP000295328"/>
    </source>
</evidence>
<evidence type="ECO:0000259" key="1">
    <source>
        <dbReference type="PROSITE" id="PS50943"/>
    </source>
</evidence>
<dbReference type="Gene3D" id="1.10.260.40">
    <property type="entry name" value="lambda repressor-like DNA-binding domains"/>
    <property type="match status" value="1"/>
</dbReference>
<sequence length="115" mass="12802">MTDFASRLITLRKNRGYSLDALTAELNKKAPSDMKFSRASLHRWEKGEISPSLDHAKVIANFFGVTLNQLGGIDDIQDTSELDTIAAHIDDDVTEEEMKEIVAFIKGIKAGHKNK</sequence>
<name>A0A4R6BIR2_9STAP</name>
<dbReference type="GO" id="GO:0003677">
    <property type="term" value="F:DNA binding"/>
    <property type="evidence" value="ECO:0007669"/>
    <property type="project" value="InterPro"/>
</dbReference>
<dbReference type="AlphaFoldDB" id="A0A4R6BIR2"/>
<dbReference type="PROSITE" id="PS50943">
    <property type="entry name" value="HTH_CROC1"/>
    <property type="match status" value="1"/>
</dbReference>
<evidence type="ECO:0000313" key="2">
    <source>
        <dbReference type="EMBL" id="TDM01436.1"/>
    </source>
</evidence>
<organism evidence="2 3">
    <name type="scientific">Macrococcus hajekii</name>
    <dbReference type="NCBI Taxonomy" id="198482"/>
    <lineage>
        <taxon>Bacteria</taxon>
        <taxon>Bacillati</taxon>
        <taxon>Bacillota</taxon>
        <taxon>Bacilli</taxon>
        <taxon>Bacillales</taxon>
        <taxon>Staphylococcaceae</taxon>
        <taxon>Macrococcus</taxon>
    </lineage>
</organism>